<dbReference type="InterPro" id="IPR058003">
    <property type="entry name" value="Phage_gp12"/>
</dbReference>
<feature type="region of interest" description="Disordered" evidence="1">
    <location>
        <begin position="736"/>
        <end position="759"/>
    </location>
</feature>
<evidence type="ECO:0000256" key="1">
    <source>
        <dbReference type="SAM" id="MobiDB-lite"/>
    </source>
</evidence>
<dbReference type="Pfam" id="PF25675">
    <property type="entry name" value="Phage_nozzle"/>
    <property type="match status" value="1"/>
</dbReference>
<name>A0A218MKR8_9VIRU</name>
<organism evidence="2">
    <name type="scientific">uncultured virus</name>
    <dbReference type="NCBI Taxonomy" id="340016"/>
    <lineage>
        <taxon>Viruses</taxon>
        <taxon>environmental samples</taxon>
    </lineage>
</organism>
<evidence type="ECO:0000313" key="2">
    <source>
        <dbReference type="EMBL" id="ASE99876.1"/>
    </source>
</evidence>
<feature type="compositionally biased region" description="Polar residues" evidence="1">
    <location>
        <begin position="736"/>
        <end position="749"/>
    </location>
</feature>
<dbReference type="EMBL" id="KY052801">
    <property type="protein sequence ID" value="ASE99876.1"/>
    <property type="molecule type" value="Genomic_DNA"/>
</dbReference>
<reference evidence="2" key="2">
    <citation type="journal article" date="2017" name="Nat. Commun.">
        <title>Single-virus genomics reveals hidden cosmopolitan and abundant viruses.</title>
        <authorList>
            <person name="Martinez-Hernandez F."/>
            <person name="Fornas O."/>
            <person name="Lluesma Gomez M."/>
            <person name="Bolduc B."/>
            <person name="de la Cruz Pena M.J."/>
            <person name="Martinez J.M."/>
            <person name="Anton J."/>
            <person name="Gasol J.M."/>
            <person name="Rosselli R."/>
            <person name="Rodriguez-Valera F."/>
            <person name="Sullivan M.B."/>
            <person name="Acinas S.G."/>
            <person name="Martinez-Garcia M."/>
        </authorList>
    </citation>
    <scope>NUCLEOTIDE SEQUENCE</scope>
</reference>
<proteinExistence type="predicted"/>
<reference evidence="2" key="1">
    <citation type="submission" date="2016-10" db="EMBL/GenBank/DDBJ databases">
        <authorList>
            <person name="Varghese N."/>
        </authorList>
    </citation>
    <scope>NUCLEOTIDE SEQUENCE</scope>
</reference>
<sequence>MDLQTFDTSSITRAHYNYLTSNPDSVKSTDALSFALFGTALVALNNQVSAGYREGAQKDVLNAYKTSTKSPLWNSTNYAYTFKSNLKNNIFDSFTLQDQSVGGQDVFNTHQGFPFSDANKDGLIPETIVITLYSDSLRNTLVGVYKLIKFKEPSDLFKIKRDDLELVSGRFPVDTANYYWDIECRLPDVKGKAVQYRVSALPTTKNLVPISETTLLSSLDVNPTTKLFDGDQTIPRMQLINNLTTVTLAGNVKDPSTASTGDTYFADKFFISRGSVQYGVELNEYDTNIQPGAEALHPIAAGASNQAISLSNLKVTQKLRPLTAFSIANDSTNGMGSAGSGEINDAGVIVTANGASAVDETKTIKDFKDLIESSGADATIKIDSDTNRISIVDDSQENLTLLATGENFNTGQQGNQNFVESLGLGNTNSKALRTINSTTKLYTQLFKEDGTVLIPSSEYVNDIRIFTSQVNPNGGGFVTTSSFNVNFVLDGAPDLATIALAINNQTKEDSTSDEHGVYALCFADNNLEVLPDNNSDESVGLQVLTYKDSNGNEPGDAEFDATKRTTVFVTDLANTVTADQATQTVPAANFAALLGIRNVTRDHKLVVEDKNFNISQQTDLGQSVVSFQNVPIPTEENDTIKVNNAEDSLFSLYEDGPLSTSAKFSSLGRGKVYECRERFFDFTPGFYRAVQEPDQGNPYYERVRAESAYSVWDENTLPIVLDFDSSTQVWKLKTPSWQPRQSGDLNNNPGPSPFIDGTDNNKRIRRRITAITTWRNRLWFAIDDTVFSSEFGNFFNLFLTDPGTIVDSDVIDVRSSIDKVSKINNMISFYDFLFINTDNDVQFELQGSENQITPFTAELSPTTFYSTDPIARPQLLGSQIYFFAPQKVYLYYSTANKNVITQAIETSAHCEGYLPTNYGAITRAPAQDLIAMVDDDARNNLYFYVNKFTGDKIQQNALYRYIFDEELAVDAIESFDNYIYMVATRPYTDNNGNITRQFFIHRTFLEEPDVRQPRIDNLMLVAPDSSGDDATVTYDATTNKTTFILPMQDPNIDTAIFSEKFFGDSGNNNIEYQSFPVVVSELSPGQRTRVTIDGNFSDVVTTIDDQGSIRHSVDVEETQGLINDNFISTSEDQGFLLAPISGGNIGVLFGSSYNMNIQLSTQFIRDGEMNVIDGALNLRTISTRYSDTGIYSIKIQRKGEEDFTSVTTKRNPFYKNSLNNKTTLDQAIPVDKEGEFIAKVFGDSERMNVFITSDHYTPCNITHIEFKGVFKQTYRSGQN</sequence>
<protein>
    <submittedName>
        <fullName evidence="2">Putative tail tubular protein B</fullName>
    </submittedName>
</protein>
<accession>A0A218MKR8</accession>